<evidence type="ECO:0000313" key="2">
    <source>
        <dbReference type="Proteomes" id="UP001476798"/>
    </source>
</evidence>
<comment type="caution">
    <text evidence="1">The sequence shown here is derived from an EMBL/GenBank/DDBJ whole genome shotgun (WGS) entry which is preliminary data.</text>
</comment>
<sequence length="101" mass="11773">MLPGSLRELCLDEYMETSLNLSSVVKKREAGFLHDSVQFNSIQTSSFVPIDQERLKTQLYLIEIRENQQASPSHWETVLRFKLLLLKLILNTTKLLNQCFM</sequence>
<protein>
    <submittedName>
        <fullName evidence="1">Uncharacterized protein</fullName>
    </submittedName>
</protein>
<dbReference type="Proteomes" id="UP001476798">
    <property type="component" value="Unassembled WGS sequence"/>
</dbReference>
<keyword evidence="2" id="KW-1185">Reference proteome</keyword>
<dbReference type="EMBL" id="JAHRIO010080090">
    <property type="protein sequence ID" value="MEQ2183968.1"/>
    <property type="molecule type" value="Genomic_DNA"/>
</dbReference>
<evidence type="ECO:0000313" key="1">
    <source>
        <dbReference type="EMBL" id="MEQ2183968.1"/>
    </source>
</evidence>
<reference evidence="1 2" key="1">
    <citation type="submission" date="2021-06" db="EMBL/GenBank/DDBJ databases">
        <authorList>
            <person name="Palmer J.M."/>
        </authorList>
    </citation>
    <scope>NUCLEOTIDE SEQUENCE [LARGE SCALE GENOMIC DNA]</scope>
    <source>
        <strain evidence="1 2">GA_2019</strain>
        <tissue evidence="1">Muscle</tissue>
    </source>
</reference>
<proteinExistence type="predicted"/>
<gene>
    <name evidence="1" type="ORF">GOODEAATRI_003307</name>
</gene>
<accession>A0ABV0PKN0</accession>
<name>A0ABV0PKN0_9TELE</name>
<organism evidence="1 2">
    <name type="scientific">Goodea atripinnis</name>
    <dbReference type="NCBI Taxonomy" id="208336"/>
    <lineage>
        <taxon>Eukaryota</taxon>
        <taxon>Metazoa</taxon>
        <taxon>Chordata</taxon>
        <taxon>Craniata</taxon>
        <taxon>Vertebrata</taxon>
        <taxon>Euteleostomi</taxon>
        <taxon>Actinopterygii</taxon>
        <taxon>Neopterygii</taxon>
        <taxon>Teleostei</taxon>
        <taxon>Neoteleostei</taxon>
        <taxon>Acanthomorphata</taxon>
        <taxon>Ovalentaria</taxon>
        <taxon>Atherinomorphae</taxon>
        <taxon>Cyprinodontiformes</taxon>
        <taxon>Goodeidae</taxon>
        <taxon>Goodea</taxon>
    </lineage>
</organism>